<reference evidence="2" key="1">
    <citation type="submission" date="2023-09" db="EMBL/GenBank/DDBJ databases">
        <authorList>
            <person name="Li S."/>
            <person name="Li X."/>
            <person name="Zhang C."/>
            <person name="Zhao Z."/>
        </authorList>
    </citation>
    <scope>NUCLEOTIDE SEQUENCE [LARGE SCALE GENOMIC DNA]</scope>
    <source>
        <strain evidence="2">SQ149</strain>
    </source>
</reference>
<dbReference type="RefSeq" id="WP_348391590.1">
    <property type="nucleotide sequence ID" value="NZ_CP134145.1"/>
</dbReference>
<protein>
    <recommendedName>
        <fullName evidence="3">Outer membrane protein beta-barrel domain-containing protein</fullName>
    </recommendedName>
</protein>
<sequence length="70" mass="7809">MVRGDIGKGGTDFTSSVEVGVQYNISEHGQLTMKYKSTWLDYEDGTPGEVGYFKYDTVTHGPAIAYTYKF</sequence>
<accession>A0ABY9TUK6</accession>
<keyword evidence="2" id="KW-1185">Reference proteome</keyword>
<gene>
    <name evidence="1" type="ORF">RGQ13_00430</name>
</gene>
<evidence type="ECO:0000313" key="2">
    <source>
        <dbReference type="Proteomes" id="UP001258994"/>
    </source>
</evidence>
<proteinExistence type="predicted"/>
<evidence type="ECO:0008006" key="3">
    <source>
        <dbReference type="Google" id="ProtNLM"/>
    </source>
</evidence>
<name>A0ABY9TUK6_9GAMM</name>
<evidence type="ECO:0000313" key="1">
    <source>
        <dbReference type="EMBL" id="WNC72473.1"/>
    </source>
</evidence>
<dbReference type="Proteomes" id="UP001258994">
    <property type="component" value="Chromosome"/>
</dbReference>
<dbReference type="EMBL" id="CP134145">
    <property type="protein sequence ID" value="WNC72473.1"/>
    <property type="molecule type" value="Genomic_DNA"/>
</dbReference>
<organism evidence="1 2">
    <name type="scientific">Thalassotalea psychrophila</name>
    <dbReference type="NCBI Taxonomy" id="3065647"/>
    <lineage>
        <taxon>Bacteria</taxon>
        <taxon>Pseudomonadati</taxon>
        <taxon>Pseudomonadota</taxon>
        <taxon>Gammaproteobacteria</taxon>
        <taxon>Alteromonadales</taxon>
        <taxon>Colwelliaceae</taxon>
        <taxon>Thalassotalea</taxon>
    </lineage>
</organism>